<dbReference type="AlphaFoldDB" id="A0AAD5TQQ1"/>
<dbReference type="EMBL" id="JADGJQ010000010">
    <property type="protein sequence ID" value="KAJ3182062.1"/>
    <property type="molecule type" value="Genomic_DNA"/>
</dbReference>
<gene>
    <name evidence="2" type="ORF">HDU87_000406</name>
</gene>
<evidence type="ECO:0000313" key="3">
    <source>
        <dbReference type="Proteomes" id="UP001212152"/>
    </source>
</evidence>
<keyword evidence="3" id="KW-1185">Reference proteome</keyword>
<protein>
    <submittedName>
        <fullName evidence="2">Uncharacterized protein</fullName>
    </submittedName>
</protein>
<evidence type="ECO:0000256" key="1">
    <source>
        <dbReference type="SAM" id="MobiDB-lite"/>
    </source>
</evidence>
<organism evidence="2 3">
    <name type="scientific">Geranomyces variabilis</name>
    <dbReference type="NCBI Taxonomy" id="109894"/>
    <lineage>
        <taxon>Eukaryota</taxon>
        <taxon>Fungi</taxon>
        <taxon>Fungi incertae sedis</taxon>
        <taxon>Chytridiomycota</taxon>
        <taxon>Chytridiomycota incertae sedis</taxon>
        <taxon>Chytridiomycetes</taxon>
        <taxon>Spizellomycetales</taxon>
        <taxon>Powellomycetaceae</taxon>
        <taxon>Geranomyces</taxon>
    </lineage>
</organism>
<sequence length="194" mass="21045">MSAPVSAAYAAALQQQVQHKTVPSAGRGGGKRRQQRDAELLLEAVTEAASAAKRQEEEGNISRGAAQWKSTCKSDFGHEDIYGKVEDLGARPPSEEDSRRFETPITFWSDFAVKGSGTTVSSLKADPHHHPRSHGGFSYEWRGDEQPRRIPGPVGHRAGQARQHDTSGAGVRFGRHAEFSTPIGEYAKGAVKDL</sequence>
<dbReference type="Proteomes" id="UP001212152">
    <property type="component" value="Unassembled WGS sequence"/>
</dbReference>
<reference evidence="2" key="1">
    <citation type="submission" date="2020-05" db="EMBL/GenBank/DDBJ databases">
        <title>Phylogenomic resolution of chytrid fungi.</title>
        <authorList>
            <person name="Stajich J.E."/>
            <person name="Amses K."/>
            <person name="Simmons R."/>
            <person name="Seto K."/>
            <person name="Myers J."/>
            <person name="Bonds A."/>
            <person name="Quandt C.A."/>
            <person name="Barry K."/>
            <person name="Liu P."/>
            <person name="Grigoriev I."/>
            <person name="Longcore J.E."/>
            <person name="James T.Y."/>
        </authorList>
    </citation>
    <scope>NUCLEOTIDE SEQUENCE</scope>
    <source>
        <strain evidence="2">JEL0379</strain>
    </source>
</reference>
<feature type="region of interest" description="Disordered" evidence="1">
    <location>
        <begin position="119"/>
        <end position="194"/>
    </location>
</feature>
<feature type="region of interest" description="Disordered" evidence="1">
    <location>
        <begin position="14"/>
        <end position="38"/>
    </location>
</feature>
<comment type="caution">
    <text evidence="2">The sequence shown here is derived from an EMBL/GenBank/DDBJ whole genome shotgun (WGS) entry which is preliminary data.</text>
</comment>
<accession>A0AAD5TQQ1</accession>
<proteinExistence type="predicted"/>
<name>A0AAD5TQQ1_9FUNG</name>
<evidence type="ECO:0000313" key="2">
    <source>
        <dbReference type="EMBL" id="KAJ3182062.1"/>
    </source>
</evidence>